<accession>A0A084AIX6</accession>
<evidence type="ECO:0000256" key="1">
    <source>
        <dbReference type="SAM" id="MobiDB-lite"/>
    </source>
</evidence>
<dbReference type="Proteomes" id="UP000028045">
    <property type="component" value="Unassembled WGS sequence"/>
</dbReference>
<dbReference type="EMBL" id="KL648706">
    <property type="protein sequence ID" value="KEY65255.1"/>
    <property type="molecule type" value="Genomic_DNA"/>
</dbReference>
<sequence length="339" mass="36131">MGRRGNYETGSEYPAYGSSRLPDSPPSRSRASRSARSPEDMMAGLNLGSGGGGRSSGTRPNTSYGGSARSHTSYGSVSSSSHQSRGPDCRQEANTVLRDGGQSSYQSHARSSRSTTNPRTAIAGSSYQPRNHYGGRSTASRETLSENMYPQTSVYGRQRSVSDVHSSRDHGSRSSSSYDIDIRIRSRGSRSSATPAYSSQSSRPSQPSYDSYGGSDTRSHAFVGGPGIPQRLTQDPYQTSSSASARSSGSRLSHSAYPASLGDNHLDFRDRPRLPAPSRSGSYHPAASSRSSYASRSSRAPAYPRTSTTSGGRRSSSYVPGGYDNDLDTLGPFDSVSHR</sequence>
<feature type="compositionally biased region" description="Basic and acidic residues" evidence="1">
    <location>
        <begin position="264"/>
        <end position="273"/>
    </location>
</feature>
<name>A0A084AIX6_STACB</name>
<dbReference type="AlphaFoldDB" id="A0A084AIX6"/>
<evidence type="ECO:0000313" key="2">
    <source>
        <dbReference type="EMBL" id="KEY65255.1"/>
    </source>
</evidence>
<protein>
    <submittedName>
        <fullName evidence="2">Uncharacterized protein</fullName>
    </submittedName>
</protein>
<feature type="compositionally biased region" description="Polar residues" evidence="1">
    <location>
        <begin position="115"/>
        <end position="129"/>
    </location>
</feature>
<feature type="compositionally biased region" description="Low complexity" evidence="1">
    <location>
        <begin position="18"/>
        <end position="35"/>
    </location>
</feature>
<feature type="compositionally biased region" description="Low complexity" evidence="1">
    <location>
        <begin position="70"/>
        <end position="84"/>
    </location>
</feature>
<organism evidence="2 3">
    <name type="scientific">Stachybotrys chartarum (strain CBS 109288 / IBT 7711)</name>
    <name type="common">Toxic black mold</name>
    <name type="synonym">Stilbospora chartarum</name>
    <dbReference type="NCBI Taxonomy" id="1280523"/>
    <lineage>
        <taxon>Eukaryota</taxon>
        <taxon>Fungi</taxon>
        <taxon>Dikarya</taxon>
        <taxon>Ascomycota</taxon>
        <taxon>Pezizomycotina</taxon>
        <taxon>Sordariomycetes</taxon>
        <taxon>Hypocreomycetidae</taxon>
        <taxon>Hypocreales</taxon>
        <taxon>Stachybotryaceae</taxon>
        <taxon>Stachybotrys</taxon>
    </lineage>
</organism>
<keyword evidence="3" id="KW-1185">Reference proteome</keyword>
<dbReference type="HOGENOM" id="CLU_819335_0_0_1"/>
<feature type="compositionally biased region" description="Basic and acidic residues" evidence="1">
    <location>
        <begin position="160"/>
        <end position="172"/>
    </location>
</feature>
<feature type="compositionally biased region" description="Low complexity" evidence="1">
    <location>
        <begin position="240"/>
        <end position="256"/>
    </location>
</feature>
<reference evidence="2 3" key="1">
    <citation type="journal article" date="2014" name="BMC Genomics">
        <title>Comparative genome sequencing reveals chemotype-specific gene clusters in the toxigenic black mold Stachybotrys.</title>
        <authorList>
            <person name="Semeiks J."/>
            <person name="Borek D."/>
            <person name="Otwinowski Z."/>
            <person name="Grishin N.V."/>
        </authorList>
    </citation>
    <scope>NUCLEOTIDE SEQUENCE [LARGE SCALE GENOMIC DNA]</scope>
    <source>
        <strain evidence="3">CBS 109288 / IBT 7711</strain>
    </source>
</reference>
<gene>
    <name evidence="2" type="ORF">S7711_10508</name>
</gene>
<feature type="compositionally biased region" description="Low complexity" evidence="1">
    <location>
        <begin position="282"/>
        <end position="317"/>
    </location>
</feature>
<feature type="region of interest" description="Disordered" evidence="1">
    <location>
        <begin position="1"/>
        <end position="339"/>
    </location>
</feature>
<feature type="compositionally biased region" description="Low complexity" evidence="1">
    <location>
        <begin position="189"/>
        <end position="212"/>
    </location>
</feature>
<feature type="compositionally biased region" description="Low complexity" evidence="1">
    <location>
        <begin position="102"/>
        <end position="114"/>
    </location>
</feature>
<evidence type="ECO:0000313" key="3">
    <source>
        <dbReference type="Proteomes" id="UP000028045"/>
    </source>
</evidence>
<proteinExistence type="predicted"/>
<feature type="compositionally biased region" description="Polar residues" evidence="1">
    <location>
        <begin position="137"/>
        <end position="155"/>
    </location>
</feature>